<sequence length="48" mass="5072">MNIRFVAEEGRDSSGGKGKVRPYMAQRGSPPGSGKLLPGAATNRLLRS</sequence>
<dbReference type="EMBL" id="JAXQNN010000001">
    <property type="protein sequence ID" value="MDZ5711223.1"/>
    <property type="molecule type" value="Genomic_DNA"/>
</dbReference>
<protein>
    <submittedName>
        <fullName evidence="2">Uncharacterized protein</fullName>
    </submittedName>
</protein>
<proteinExistence type="predicted"/>
<reference evidence="2 3" key="1">
    <citation type="submission" date="2023-12" db="EMBL/GenBank/DDBJ databases">
        <title>Jeotgalibacillus haloalkaliphilus sp. nov., a novel salt-tolerant bacteria, isolated from the estuary of the Fenhe River into the Yellow River.</title>
        <authorList>
            <person name="Li Y."/>
        </authorList>
    </citation>
    <scope>NUCLEOTIDE SEQUENCE [LARGE SCALE GENOMIC DNA]</scope>
    <source>
        <strain evidence="2 3">HH7-29</strain>
    </source>
</reference>
<evidence type="ECO:0000313" key="3">
    <source>
        <dbReference type="Proteomes" id="UP001292084"/>
    </source>
</evidence>
<keyword evidence="3" id="KW-1185">Reference proteome</keyword>
<comment type="caution">
    <text evidence="2">The sequence shown here is derived from an EMBL/GenBank/DDBJ whole genome shotgun (WGS) entry which is preliminary data.</text>
</comment>
<gene>
    <name evidence="2" type="ORF">UFB30_03265</name>
</gene>
<accession>A0ABU5KJF3</accession>
<evidence type="ECO:0000313" key="2">
    <source>
        <dbReference type="EMBL" id="MDZ5711223.1"/>
    </source>
</evidence>
<dbReference type="Proteomes" id="UP001292084">
    <property type="component" value="Unassembled WGS sequence"/>
</dbReference>
<feature type="compositionally biased region" description="Low complexity" evidence="1">
    <location>
        <begin position="28"/>
        <end position="39"/>
    </location>
</feature>
<name>A0ABU5KJF3_9BACL</name>
<organism evidence="2 3">
    <name type="scientific">Jeotgalibacillus haloalkalitolerans</name>
    <dbReference type="NCBI Taxonomy" id="3104292"/>
    <lineage>
        <taxon>Bacteria</taxon>
        <taxon>Bacillati</taxon>
        <taxon>Bacillota</taxon>
        <taxon>Bacilli</taxon>
        <taxon>Bacillales</taxon>
        <taxon>Caryophanaceae</taxon>
        <taxon>Jeotgalibacillus</taxon>
    </lineage>
</organism>
<feature type="region of interest" description="Disordered" evidence="1">
    <location>
        <begin position="1"/>
        <end position="48"/>
    </location>
</feature>
<evidence type="ECO:0000256" key="1">
    <source>
        <dbReference type="SAM" id="MobiDB-lite"/>
    </source>
</evidence>
<feature type="compositionally biased region" description="Basic and acidic residues" evidence="1">
    <location>
        <begin position="1"/>
        <end position="14"/>
    </location>
</feature>